<dbReference type="PANTHER" id="PTHR31598">
    <property type="entry name" value="IQ DOMAIN-CONTAINING PROTEIN D"/>
    <property type="match status" value="1"/>
</dbReference>
<organism evidence="12 13">
    <name type="scientific">Pycnococcus provasolii</name>
    <dbReference type="NCBI Taxonomy" id="41880"/>
    <lineage>
        <taxon>Eukaryota</taxon>
        <taxon>Viridiplantae</taxon>
        <taxon>Chlorophyta</taxon>
        <taxon>Pseudoscourfieldiophyceae</taxon>
        <taxon>Pseudoscourfieldiales</taxon>
        <taxon>Pycnococcaceae</taxon>
        <taxon>Pycnococcus</taxon>
    </lineage>
</organism>
<dbReference type="Proteomes" id="UP000660262">
    <property type="component" value="Unassembled WGS sequence"/>
</dbReference>
<comment type="similarity">
    <text evidence="3">Belongs to the DRC10 family.</text>
</comment>
<evidence type="ECO:0000256" key="9">
    <source>
        <dbReference type="ARBA" id="ARBA00023273"/>
    </source>
</evidence>
<keyword evidence="13" id="KW-1185">Reference proteome</keyword>
<comment type="caution">
    <text evidence="12">The sequence shown here is derived from an EMBL/GenBank/DDBJ whole genome shotgun (WGS) entry which is preliminary data.</text>
</comment>
<evidence type="ECO:0000256" key="3">
    <source>
        <dbReference type="ARBA" id="ARBA00009071"/>
    </source>
</evidence>
<feature type="compositionally biased region" description="Basic residues" evidence="11">
    <location>
        <begin position="376"/>
        <end position="385"/>
    </location>
</feature>
<evidence type="ECO:0000256" key="4">
    <source>
        <dbReference type="ARBA" id="ARBA00021752"/>
    </source>
</evidence>
<comment type="function">
    <text evidence="1">Component of the nexin-dynein regulatory complex (N-DRC), a key regulator of ciliary/flagellar motility which maintains the alignment and integrity of the distal axoneme and regulates microtubule sliding in motile axonemes.</text>
</comment>
<evidence type="ECO:0000256" key="5">
    <source>
        <dbReference type="ARBA" id="ARBA00022490"/>
    </source>
</evidence>
<dbReference type="PANTHER" id="PTHR31598:SF1">
    <property type="entry name" value="DYNEIN REGULATORY COMPLEX PROTEIN 10"/>
    <property type="match status" value="1"/>
</dbReference>
<reference evidence="12" key="1">
    <citation type="submission" date="2020-10" db="EMBL/GenBank/DDBJ databases">
        <title>Unveiling of a novel bifunctional photoreceptor, Dualchrome1, isolated from a cosmopolitan green alga.</title>
        <authorList>
            <person name="Suzuki S."/>
            <person name="Kawachi M."/>
        </authorList>
    </citation>
    <scope>NUCLEOTIDE SEQUENCE</scope>
    <source>
        <strain evidence="12">NIES 2893</strain>
    </source>
</reference>
<feature type="compositionally biased region" description="Basic and acidic residues" evidence="11">
    <location>
        <begin position="332"/>
        <end position="350"/>
    </location>
</feature>
<evidence type="ECO:0000256" key="6">
    <source>
        <dbReference type="ARBA" id="ARBA00022846"/>
    </source>
</evidence>
<evidence type="ECO:0000256" key="7">
    <source>
        <dbReference type="ARBA" id="ARBA00023069"/>
    </source>
</evidence>
<gene>
    <name evidence="12" type="ORF">PPROV_000742000</name>
</gene>
<keyword evidence="7" id="KW-0969">Cilium</keyword>
<accession>A0A830HPL4</accession>
<proteinExistence type="inferred from homology"/>
<evidence type="ECO:0000256" key="1">
    <source>
        <dbReference type="ARBA" id="ARBA00003029"/>
    </source>
</evidence>
<evidence type="ECO:0000313" key="12">
    <source>
        <dbReference type="EMBL" id="GHP08683.1"/>
    </source>
</evidence>
<dbReference type="AlphaFoldDB" id="A0A830HPL4"/>
<dbReference type="EMBL" id="BNJQ01000021">
    <property type="protein sequence ID" value="GHP08683.1"/>
    <property type="molecule type" value="Genomic_DNA"/>
</dbReference>
<evidence type="ECO:0000256" key="2">
    <source>
        <dbReference type="ARBA" id="ARBA00004611"/>
    </source>
</evidence>
<evidence type="ECO:0000256" key="11">
    <source>
        <dbReference type="SAM" id="MobiDB-lite"/>
    </source>
</evidence>
<keyword evidence="10" id="KW-0175">Coiled coil</keyword>
<evidence type="ECO:0000256" key="10">
    <source>
        <dbReference type="SAM" id="Coils"/>
    </source>
</evidence>
<protein>
    <recommendedName>
        <fullName evidence="4">Dynein regulatory complex protein 10</fullName>
    </recommendedName>
</protein>
<dbReference type="OrthoDB" id="536093at2759"/>
<keyword evidence="5" id="KW-0963">Cytoplasm</keyword>
<comment type="subcellular location">
    <subcellularLocation>
        <location evidence="2">Cytoplasm</location>
        <location evidence="2">Cytoskeleton</location>
        <location evidence="2">Flagellum axoneme</location>
    </subcellularLocation>
</comment>
<keyword evidence="9" id="KW-0966">Cell projection</keyword>
<dbReference type="InterPro" id="IPR042815">
    <property type="entry name" value="DRC10"/>
</dbReference>
<keyword evidence="8" id="KW-0206">Cytoskeleton</keyword>
<evidence type="ECO:0000256" key="8">
    <source>
        <dbReference type="ARBA" id="ARBA00023212"/>
    </source>
</evidence>
<keyword evidence="6" id="KW-0282">Flagellum</keyword>
<sequence length="385" mass="43623">MNIAEAARINTVLGETLDGLQTMKFVTPYVLEHAEHMARDTSEELASKLVAHRAALQTANEDVTDDVLADSAMSLYRCLGQNPDFVEHIKNIYDETQQASAASPTASGRGVLSLEDSLRSIAAADAQGAAMDGVITYFAQLKAIVQRKLATTVEEEASTRAHFEEVRQREEKAAKERQALEQQLRLERKEREKQLAQANEREARANYELEALRASTDARLKALEEEAGYQRASDKASFEEHEAALIKEVEQLTKELEDLSKNDRDEEAVLRKKKNKSEQEVSTWIELYDKDMGSREKGYQEEKGVYTELQKQLKEYEDHYEQLRLEAEEAAAEVKRRQQAAEEEEKRQQALDDAALKIQGTWRLHKQAKEQEAAAAKKKKGGKKK</sequence>
<feature type="region of interest" description="Disordered" evidence="11">
    <location>
        <begin position="332"/>
        <end position="385"/>
    </location>
</feature>
<evidence type="ECO:0000313" key="13">
    <source>
        <dbReference type="Proteomes" id="UP000660262"/>
    </source>
</evidence>
<feature type="coiled-coil region" evidence="10">
    <location>
        <begin position="163"/>
        <end position="269"/>
    </location>
</feature>
<name>A0A830HPL4_9CHLO</name>